<comment type="caution">
    <text evidence="1">The sequence shown here is derived from an EMBL/GenBank/DDBJ whole genome shotgun (WGS) entry which is preliminary data.</text>
</comment>
<dbReference type="EMBL" id="JTFC01000041">
    <property type="protein sequence ID" value="RUS53041.1"/>
    <property type="molecule type" value="Genomic_DNA"/>
</dbReference>
<name>A0A433RQK3_9BACL</name>
<gene>
    <name evidence="1" type="ORF">QI30_15910</name>
</gene>
<dbReference type="AlphaFoldDB" id="A0A433RQK3"/>
<organism evidence="1 2">
    <name type="scientific">Candidatus Kurthia intestinigallinarum</name>
    <dbReference type="NCBI Taxonomy" id="1562256"/>
    <lineage>
        <taxon>Bacteria</taxon>
        <taxon>Bacillati</taxon>
        <taxon>Bacillota</taxon>
        <taxon>Bacilli</taxon>
        <taxon>Bacillales</taxon>
        <taxon>Caryophanaceae</taxon>
        <taxon>Kurthia</taxon>
    </lineage>
</organism>
<sequence>MRNEKNPLQERGGNNLVLIVCGQKVQNIIFLYGVHSDFIVLDFPASEALMDKLIPFFTV</sequence>
<reference evidence="1 2" key="1">
    <citation type="submission" date="2014-11" db="EMBL/GenBank/DDBJ databases">
        <title>Genome sequence and analysis of novel Kurthia sp.</title>
        <authorList>
            <person name="Lawson J.N."/>
            <person name="Gonzalez J.E."/>
            <person name="Rinauldi L."/>
            <person name="Xuan Z."/>
            <person name="Firman A."/>
            <person name="Shaddox L."/>
            <person name="Trudeau A."/>
            <person name="Shah S."/>
            <person name="Reiman D."/>
        </authorList>
    </citation>
    <scope>NUCLEOTIDE SEQUENCE [LARGE SCALE GENOMIC DNA]</scope>
    <source>
        <strain evidence="1 2">3B1D</strain>
    </source>
</reference>
<keyword evidence="2" id="KW-1185">Reference proteome</keyword>
<dbReference type="Proteomes" id="UP000288623">
    <property type="component" value="Unassembled WGS sequence"/>
</dbReference>
<protein>
    <submittedName>
        <fullName evidence="1">Uncharacterized protein</fullName>
    </submittedName>
</protein>
<proteinExistence type="predicted"/>
<evidence type="ECO:0000313" key="2">
    <source>
        <dbReference type="Proteomes" id="UP000288623"/>
    </source>
</evidence>
<evidence type="ECO:0000313" key="1">
    <source>
        <dbReference type="EMBL" id="RUS53041.1"/>
    </source>
</evidence>
<accession>A0A433RQK3</accession>